<protein>
    <recommendedName>
        <fullName evidence="3">CRISPR system single-strand-specific deoxyribonuclease Cas10/Csm1 (subtype III-A)</fullName>
    </recommendedName>
    <alternativeName>
        <fullName evidence="12">Cyclic oligoadenylate synthase</fullName>
    </alternativeName>
</protein>
<dbReference type="InterPro" id="IPR054767">
    <property type="entry name" value="Cas10-Cmr2_palm2"/>
</dbReference>
<keyword evidence="4" id="KW-0808">Transferase</keyword>
<dbReference type="GO" id="GO:0005524">
    <property type="term" value="F:ATP binding"/>
    <property type="evidence" value="ECO:0007669"/>
    <property type="project" value="UniProtKB-KW"/>
</dbReference>
<dbReference type="PANTHER" id="PTHR36528:SF1">
    <property type="entry name" value="CRISPR SYSTEM SINGLE-STRAND-SPECIFIC DEOXYRIBONUCLEASE CAS10_CSM1 (SUBTYPE III-A)"/>
    <property type="match status" value="1"/>
</dbReference>
<dbReference type="EMBL" id="LWAF01000030">
    <property type="protein sequence ID" value="ODN29651.1"/>
    <property type="molecule type" value="Genomic_DNA"/>
</dbReference>
<keyword evidence="6" id="KW-0547">Nucleotide-binding</keyword>
<dbReference type="InterPro" id="IPR000160">
    <property type="entry name" value="GGDEF_dom"/>
</dbReference>
<evidence type="ECO:0000256" key="10">
    <source>
        <dbReference type="ARBA" id="ARBA00022840"/>
    </source>
</evidence>
<evidence type="ECO:0000256" key="9">
    <source>
        <dbReference type="ARBA" id="ARBA00022839"/>
    </source>
</evidence>
<dbReference type="PANTHER" id="PTHR36528">
    <property type="entry name" value="CRISPR SYSTEM SINGLE-STRAND-SPECIFIC DEOXYRIBONUCLEASE CAS10/CSM1 (SUBTYPE III-A)"/>
    <property type="match status" value="1"/>
</dbReference>
<evidence type="ECO:0000256" key="2">
    <source>
        <dbReference type="ARBA" id="ARBA00005700"/>
    </source>
</evidence>
<reference evidence="15" key="1">
    <citation type="submission" date="2016-04" db="EMBL/GenBank/DDBJ databases">
        <title>The genome sequence project of a novel Fervidobacterium isolate from a hot spring in Thailand.</title>
        <authorList>
            <person name="Gonzalez J.M."/>
            <person name="Cuecas A."/>
            <person name="Kanoksilapatham W."/>
        </authorList>
    </citation>
    <scope>NUCLEOTIDE SEQUENCE [LARGE SCALE GENOMIC DNA]</scope>
    <source>
        <strain evidence="15">FC2004</strain>
    </source>
</reference>
<keyword evidence="11" id="KW-0051">Antiviral defense</keyword>
<dbReference type="GO" id="GO:0004519">
    <property type="term" value="F:endonuclease activity"/>
    <property type="evidence" value="ECO:0007669"/>
    <property type="project" value="UniProtKB-KW"/>
</dbReference>
<sequence length="784" mass="91415">MFKLSDVYIAALLHDIGKFYQRACPERKDEILRRQKQLVELLGLHGLPHQVWGCDFVESLESMKSRVNVIQGVLHHHNIDERFPVGFLVSIADRVSASERLDYNTQEKEDAVETRQLESILSHVSLVSQPMSKWYKSIGRLSEIDRQEFPKKEPLDYQKETIMYRNLWNEFYELLQKEQIKESDNLEEYDRFYYILKEYTSNIPSAFYYSHPDISLFSHLSSTAAVAAALYREFENEIKDGNFGFLKELAKDLEAQNRDRKVLGIVKGDLSGIQDFIYNIPTEHALKKLKGRSFYLDFLIYIIGRWILRREGLPIANLIMSGGGHFYLIVPAKTIDRLEEYQRFVDNVIYRAHGTELAVIITGMKLSLTEMTEFSETLKKLGELSEEWKNKKFSTIINTQAFFEPIRVTADSCPYCYRETRHNDETEEPECEFCESFAELGKQLAKSKYLVLEFVNERPDIEIKRVDDVFRAFGYRLVFTNEGSPKAYALQKSDKLDFKKCMTFVSPATYMCKDEEGNLMELDKMANVSIGVKRWGVLRGDVDNLGSIFREGLGTKVSLSRVSALSEEFKLFFGYYLEKLVSREFKECSVIYSGGDDFLIIGPWSSLPRLAKVLREDFRKFVCENENVTVSMAIAISRDVKFPVFRIAEAAGENLDRAKEYKRASDERKKNAIGFMEEIIGWEEWDEFEAIKELLEKLVEKTKKRVILNYMYEASNLYEDSIDKKTYFKSWRLVYKIARFKNAHKDVSELAENLLDKILMKDGNKLYPHLYGCARWVEFSTRKE</sequence>
<dbReference type="Proteomes" id="UP000094570">
    <property type="component" value="Unassembled WGS sequence"/>
</dbReference>
<accession>A0A1E3G082</accession>
<dbReference type="SUPFAM" id="SSF109604">
    <property type="entry name" value="HD-domain/PDEase-like"/>
    <property type="match status" value="1"/>
</dbReference>
<evidence type="ECO:0000256" key="11">
    <source>
        <dbReference type="ARBA" id="ARBA00023118"/>
    </source>
</evidence>
<evidence type="ECO:0000259" key="13">
    <source>
        <dbReference type="PROSITE" id="PS50887"/>
    </source>
</evidence>
<evidence type="ECO:0000256" key="3">
    <source>
        <dbReference type="ARBA" id="ARBA00014333"/>
    </source>
</evidence>
<dbReference type="InterPro" id="IPR006674">
    <property type="entry name" value="HD_domain"/>
</dbReference>
<feature type="domain" description="GGDEF" evidence="13">
    <location>
        <begin position="533"/>
        <end position="678"/>
    </location>
</feature>
<gene>
    <name evidence="14" type="ORF">A4H02_09590</name>
</gene>
<dbReference type="AlphaFoldDB" id="A0A1E3G082"/>
<evidence type="ECO:0000313" key="15">
    <source>
        <dbReference type="Proteomes" id="UP000094570"/>
    </source>
</evidence>
<evidence type="ECO:0000256" key="1">
    <source>
        <dbReference type="ARBA" id="ARBA00001968"/>
    </source>
</evidence>
<keyword evidence="7" id="KW-0255">Endonuclease</keyword>
<dbReference type="InterPro" id="IPR041062">
    <property type="entry name" value="Csm1_B"/>
</dbReference>
<dbReference type="Pfam" id="PF22335">
    <property type="entry name" value="Cas10-Cmr2_palm2"/>
    <property type="match status" value="1"/>
</dbReference>
<keyword evidence="5" id="KW-0540">Nuclease</keyword>
<dbReference type="NCBIfam" id="TIGR02578">
    <property type="entry name" value="cas_TM1811_Csm1"/>
    <property type="match status" value="1"/>
</dbReference>
<dbReference type="Gene3D" id="1.10.3210.10">
    <property type="entry name" value="Hypothetical protein af1432"/>
    <property type="match status" value="1"/>
</dbReference>
<dbReference type="OrthoDB" id="9768769at2"/>
<evidence type="ECO:0000256" key="8">
    <source>
        <dbReference type="ARBA" id="ARBA00022801"/>
    </source>
</evidence>
<evidence type="ECO:0000256" key="4">
    <source>
        <dbReference type="ARBA" id="ARBA00022679"/>
    </source>
</evidence>
<evidence type="ECO:0000256" key="12">
    <source>
        <dbReference type="ARBA" id="ARBA00032922"/>
    </source>
</evidence>
<evidence type="ECO:0000256" key="5">
    <source>
        <dbReference type="ARBA" id="ARBA00022722"/>
    </source>
</evidence>
<comment type="similarity">
    <text evidence="2">Belongs to the CRISPR-associated Cas10/Csm1 family.</text>
</comment>
<keyword evidence="8" id="KW-0378">Hydrolase</keyword>
<dbReference type="Pfam" id="PF18211">
    <property type="entry name" value="Csm1_B"/>
    <property type="match status" value="1"/>
</dbReference>
<dbReference type="GO" id="GO:0051607">
    <property type="term" value="P:defense response to virus"/>
    <property type="evidence" value="ECO:0007669"/>
    <property type="project" value="UniProtKB-KW"/>
</dbReference>
<dbReference type="GO" id="GO:0004527">
    <property type="term" value="F:exonuclease activity"/>
    <property type="evidence" value="ECO:0007669"/>
    <property type="project" value="UniProtKB-KW"/>
</dbReference>
<evidence type="ECO:0000256" key="7">
    <source>
        <dbReference type="ARBA" id="ARBA00022759"/>
    </source>
</evidence>
<dbReference type="InterPro" id="IPR013408">
    <property type="entry name" value="Cas10/Csm1"/>
</dbReference>
<feature type="non-terminal residue" evidence="14">
    <location>
        <position position="784"/>
    </location>
</feature>
<dbReference type="InterPro" id="IPR043128">
    <property type="entry name" value="Rev_trsase/Diguanyl_cyclase"/>
</dbReference>
<name>A0A1E3G082_9BACT</name>
<dbReference type="RefSeq" id="WP_069293957.1">
    <property type="nucleotide sequence ID" value="NZ_LWAF01000030.1"/>
</dbReference>
<dbReference type="STRING" id="1008305.A4H02_09590"/>
<evidence type="ECO:0000256" key="6">
    <source>
        <dbReference type="ARBA" id="ARBA00022741"/>
    </source>
</evidence>
<comment type="cofactor">
    <cofactor evidence="1">
        <name>a divalent metal cation</name>
        <dbReference type="ChEBI" id="CHEBI:60240"/>
    </cofactor>
</comment>
<dbReference type="Gene3D" id="3.30.70.270">
    <property type="match status" value="1"/>
</dbReference>
<proteinExistence type="inferred from homology"/>
<dbReference type="GO" id="GO:0016740">
    <property type="term" value="F:transferase activity"/>
    <property type="evidence" value="ECO:0007669"/>
    <property type="project" value="UniProtKB-KW"/>
</dbReference>
<keyword evidence="10" id="KW-0067">ATP-binding</keyword>
<comment type="caution">
    <text evidence="14">The sequence shown here is derived from an EMBL/GenBank/DDBJ whole genome shotgun (WGS) entry which is preliminary data.</text>
</comment>
<dbReference type="Pfam" id="PF01966">
    <property type="entry name" value="HD"/>
    <property type="match status" value="1"/>
</dbReference>
<dbReference type="InterPro" id="IPR052117">
    <property type="entry name" value="Cas10/Csm1_subtype-III-A"/>
</dbReference>
<keyword evidence="9" id="KW-0269">Exonuclease</keyword>
<organism evidence="14 15">
    <name type="scientific">Fervidobacterium thailandense</name>
    <dbReference type="NCBI Taxonomy" id="1008305"/>
    <lineage>
        <taxon>Bacteria</taxon>
        <taxon>Thermotogati</taxon>
        <taxon>Thermotogota</taxon>
        <taxon>Thermotogae</taxon>
        <taxon>Thermotogales</taxon>
        <taxon>Fervidobacteriaceae</taxon>
        <taxon>Fervidobacterium</taxon>
    </lineage>
</organism>
<dbReference type="PROSITE" id="PS50887">
    <property type="entry name" value="GGDEF"/>
    <property type="match status" value="1"/>
</dbReference>
<evidence type="ECO:0000313" key="14">
    <source>
        <dbReference type="EMBL" id="ODN29651.1"/>
    </source>
</evidence>
<keyword evidence="15" id="KW-1185">Reference proteome</keyword>